<keyword evidence="3" id="KW-1185">Reference proteome</keyword>
<name>A0ABQ7FI22_9ACTN</name>
<evidence type="ECO:0000313" key="2">
    <source>
        <dbReference type="EMBL" id="KAF4408641.1"/>
    </source>
</evidence>
<sequence length="74" mass="8129">MKLKAKRTGTGYYEVDTPDGTYRVENKPAPKGSGYGSGPNWVIIAPGEEVADASKPTKREALEYIARIVEDEQQ</sequence>
<evidence type="ECO:0000256" key="1">
    <source>
        <dbReference type="SAM" id="MobiDB-lite"/>
    </source>
</evidence>
<proteinExistence type="predicted"/>
<organism evidence="2 3">
    <name type="scientific">Streptomyces lycii</name>
    <dbReference type="NCBI Taxonomy" id="2654337"/>
    <lineage>
        <taxon>Bacteria</taxon>
        <taxon>Bacillati</taxon>
        <taxon>Actinomycetota</taxon>
        <taxon>Actinomycetes</taxon>
        <taxon>Kitasatosporales</taxon>
        <taxon>Streptomycetaceae</taxon>
        <taxon>Streptomyces</taxon>
    </lineage>
</organism>
<comment type="caution">
    <text evidence="2">The sequence shown here is derived from an EMBL/GenBank/DDBJ whole genome shotgun (WGS) entry which is preliminary data.</text>
</comment>
<evidence type="ECO:0000313" key="3">
    <source>
        <dbReference type="Proteomes" id="UP000621266"/>
    </source>
</evidence>
<gene>
    <name evidence="2" type="ORF">GCU69_13155</name>
</gene>
<reference evidence="2 3" key="1">
    <citation type="submission" date="2019-10" db="EMBL/GenBank/DDBJ databases">
        <title>Streptomyces tenebrisbrunneis sp.nov., an endogenous actinomycete isolated from of Lycium ruthenicum.</title>
        <authorList>
            <person name="Ma L."/>
        </authorList>
    </citation>
    <scope>NUCLEOTIDE SEQUENCE [LARGE SCALE GENOMIC DNA]</scope>
    <source>
        <strain evidence="2 3">TRM 66187</strain>
    </source>
</reference>
<accession>A0ABQ7FI22</accession>
<dbReference type="EMBL" id="WHPN01000268">
    <property type="protein sequence ID" value="KAF4408641.1"/>
    <property type="molecule type" value="Genomic_DNA"/>
</dbReference>
<dbReference type="Proteomes" id="UP000621266">
    <property type="component" value="Unassembled WGS sequence"/>
</dbReference>
<protein>
    <submittedName>
        <fullName evidence="2">Uncharacterized protein</fullName>
    </submittedName>
</protein>
<feature type="region of interest" description="Disordered" evidence="1">
    <location>
        <begin position="1"/>
        <end position="39"/>
    </location>
</feature>
<dbReference type="RefSeq" id="WP_156206124.1">
    <property type="nucleotide sequence ID" value="NZ_WHPN01000268.1"/>
</dbReference>